<gene>
    <name evidence="3" type="ORF">MPH_00228</name>
</gene>
<dbReference type="CDD" id="cd01846">
    <property type="entry name" value="fatty_acyltransferase_like"/>
    <property type="match status" value="1"/>
</dbReference>
<dbReference type="PROSITE" id="PS01098">
    <property type="entry name" value="LIPASE_GDSL_SER"/>
    <property type="match status" value="1"/>
</dbReference>
<organism evidence="3 4">
    <name type="scientific">Macrophomina phaseolina (strain MS6)</name>
    <name type="common">Charcoal rot fungus</name>
    <dbReference type="NCBI Taxonomy" id="1126212"/>
    <lineage>
        <taxon>Eukaryota</taxon>
        <taxon>Fungi</taxon>
        <taxon>Dikarya</taxon>
        <taxon>Ascomycota</taxon>
        <taxon>Pezizomycotina</taxon>
        <taxon>Dothideomycetes</taxon>
        <taxon>Dothideomycetes incertae sedis</taxon>
        <taxon>Botryosphaeriales</taxon>
        <taxon>Botryosphaeriaceae</taxon>
        <taxon>Macrophomina</taxon>
    </lineage>
</organism>
<feature type="signal peptide" evidence="2">
    <location>
        <begin position="1"/>
        <end position="23"/>
    </location>
</feature>
<reference evidence="3 4" key="1">
    <citation type="journal article" date="2012" name="BMC Genomics">
        <title>Tools to kill: Genome of one of the most destructive plant pathogenic fungi Macrophomina phaseolina.</title>
        <authorList>
            <person name="Islam M.S."/>
            <person name="Haque M.S."/>
            <person name="Islam M.M."/>
            <person name="Emdad E.M."/>
            <person name="Halim A."/>
            <person name="Hossen Q.M.M."/>
            <person name="Hossain M.Z."/>
            <person name="Ahmed B."/>
            <person name="Rahim S."/>
            <person name="Rahman M.S."/>
            <person name="Alam M.M."/>
            <person name="Hou S."/>
            <person name="Wan X."/>
            <person name="Saito J.A."/>
            <person name="Alam M."/>
        </authorList>
    </citation>
    <scope>NUCLEOTIDE SEQUENCE [LARGE SCALE GENOMIC DNA]</scope>
    <source>
        <strain evidence="3 4">MS6</strain>
    </source>
</reference>
<dbReference type="SUPFAM" id="SSF52266">
    <property type="entry name" value="SGNH hydrolase"/>
    <property type="match status" value="1"/>
</dbReference>
<dbReference type="OrthoDB" id="1600564at2759"/>
<protein>
    <recommendedName>
        <fullName evidence="5">Lipase GDSL</fullName>
    </recommendedName>
</protein>
<proteinExistence type="inferred from homology"/>
<dbReference type="InterPro" id="IPR036514">
    <property type="entry name" value="SGNH_hydro_sf"/>
</dbReference>
<dbReference type="InParanoid" id="K2S6E2"/>
<dbReference type="STRING" id="1126212.K2S6E2"/>
<sequence>MQPTCGLSYLAILLQLASHSVSALTGKDNPCAASYSAIIAFGDSLSDTGNGSWKISNATWPANPNYYGGRFSNGLVWIEYVAANLSIPLYNYAVGGATTSNSLVQGYTGPGSSIPVPSVQDQVSNFLKHSSSDIPDASPLFVLFGGANDVLFNPNVTAAQSYQEIMASRSALLAHFPNATFMVLDYPDLSRIPYAYYITRLDKHIIRAFSQGLTKLYADLSSDCMTDGSSRLIFVNLPQLFNQWEYYAEPRDYGFDALGAYGSCLVGVYKETETVSLCSDPSSKVFWDEYHPTTRAHSFIAEKVLDALGSSGRCRM</sequence>
<evidence type="ECO:0000256" key="2">
    <source>
        <dbReference type="SAM" id="SignalP"/>
    </source>
</evidence>
<name>K2S6E2_MACPH</name>
<dbReference type="eggNOG" id="ENOG502RWC4">
    <property type="taxonomic scope" value="Eukaryota"/>
</dbReference>
<comment type="similarity">
    <text evidence="1">Belongs to the 'GDSL' lipolytic enzyme family.</text>
</comment>
<accession>K2S6E2</accession>
<evidence type="ECO:0000256" key="1">
    <source>
        <dbReference type="ARBA" id="ARBA00008668"/>
    </source>
</evidence>
<dbReference type="PANTHER" id="PTHR22835">
    <property type="entry name" value="ZINC FINGER FYVE DOMAIN CONTAINING PROTEIN"/>
    <property type="match status" value="1"/>
</dbReference>
<dbReference type="PANTHER" id="PTHR22835:SF659">
    <property type="entry name" value="GDSL LIPASE_ACYLHYDROLASE, PUTATIVE (AFU_ORTHOLOGUE AFUA_2G00510)-RELATED"/>
    <property type="match status" value="1"/>
</dbReference>
<dbReference type="AlphaFoldDB" id="K2S6E2"/>
<keyword evidence="2" id="KW-0732">Signal</keyword>
<dbReference type="Gene3D" id="3.40.50.1110">
    <property type="entry name" value="SGNH hydrolase"/>
    <property type="match status" value="1"/>
</dbReference>
<evidence type="ECO:0000313" key="3">
    <source>
        <dbReference type="EMBL" id="EKG22493.1"/>
    </source>
</evidence>
<dbReference type="InterPro" id="IPR001087">
    <property type="entry name" value="GDSL"/>
</dbReference>
<feature type="chain" id="PRO_5003868202" description="Lipase GDSL" evidence="2">
    <location>
        <begin position="24"/>
        <end position="316"/>
    </location>
</feature>
<dbReference type="VEuPathDB" id="FungiDB:MPH_00228"/>
<evidence type="ECO:0000313" key="4">
    <source>
        <dbReference type="Proteomes" id="UP000007129"/>
    </source>
</evidence>
<dbReference type="EMBL" id="AHHD01000008">
    <property type="protein sequence ID" value="EKG22493.1"/>
    <property type="molecule type" value="Genomic_DNA"/>
</dbReference>
<dbReference type="HOGENOM" id="CLU_015101_3_1_1"/>
<dbReference type="Pfam" id="PF00657">
    <property type="entry name" value="Lipase_GDSL"/>
    <property type="match status" value="1"/>
</dbReference>
<dbReference type="Proteomes" id="UP000007129">
    <property type="component" value="Unassembled WGS sequence"/>
</dbReference>
<dbReference type="InterPro" id="IPR008265">
    <property type="entry name" value="Lipase_GDSL_AS"/>
</dbReference>
<dbReference type="GO" id="GO:0016298">
    <property type="term" value="F:lipase activity"/>
    <property type="evidence" value="ECO:0007669"/>
    <property type="project" value="InterPro"/>
</dbReference>
<evidence type="ECO:0008006" key="5">
    <source>
        <dbReference type="Google" id="ProtNLM"/>
    </source>
</evidence>
<comment type="caution">
    <text evidence="3">The sequence shown here is derived from an EMBL/GenBank/DDBJ whole genome shotgun (WGS) entry which is preliminary data.</text>
</comment>
<dbReference type="GO" id="GO:0006629">
    <property type="term" value="P:lipid metabolic process"/>
    <property type="evidence" value="ECO:0007669"/>
    <property type="project" value="InterPro"/>
</dbReference>